<sequence>MRKLMMTVAAVAGLALTAGCKRDEVQKERQDLAEAQQEAQKEITDIRQNAAEKGTGLRAEDQEEIAEAQQDVAEEQAELSQAEHERLAEQRKDSAGTVAANATVQGRVQSTMGDSLVILVPGSNAEMKLKTDDQTRVTQNNLAVELDDFEEGTEVRASFVTKGDDKVARDVVIIAPVMEK</sequence>
<protein>
    <recommendedName>
        <fullName evidence="4">Lipoprotein</fullName>
    </recommendedName>
</protein>
<dbReference type="RefSeq" id="WP_321549430.1">
    <property type="nucleotide sequence ID" value="NZ_JAXIVS010000012.1"/>
</dbReference>
<feature type="compositionally biased region" description="Basic and acidic residues" evidence="1">
    <location>
        <begin position="81"/>
        <end position="94"/>
    </location>
</feature>
<comment type="caution">
    <text evidence="2">The sequence shown here is derived from an EMBL/GenBank/DDBJ whole genome shotgun (WGS) entry which is preliminary data.</text>
</comment>
<organism evidence="2 3">
    <name type="scientific">Hyalangium rubrum</name>
    <dbReference type="NCBI Taxonomy" id="3103134"/>
    <lineage>
        <taxon>Bacteria</taxon>
        <taxon>Pseudomonadati</taxon>
        <taxon>Myxococcota</taxon>
        <taxon>Myxococcia</taxon>
        <taxon>Myxococcales</taxon>
        <taxon>Cystobacterineae</taxon>
        <taxon>Archangiaceae</taxon>
        <taxon>Hyalangium</taxon>
    </lineage>
</organism>
<gene>
    <name evidence="2" type="ORF">SYV04_30230</name>
</gene>
<evidence type="ECO:0008006" key="4">
    <source>
        <dbReference type="Google" id="ProtNLM"/>
    </source>
</evidence>
<proteinExistence type="predicted"/>
<accession>A0ABU5HD04</accession>
<dbReference type="EMBL" id="JAXIVS010000012">
    <property type="protein sequence ID" value="MDY7230713.1"/>
    <property type="molecule type" value="Genomic_DNA"/>
</dbReference>
<dbReference type="PROSITE" id="PS51257">
    <property type="entry name" value="PROKAR_LIPOPROTEIN"/>
    <property type="match status" value="1"/>
</dbReference>
<name>A0ABU5HD04_9BACT</name>
<reference evidence="2 3" key="1">
    <citation type="submission" date="2023-12" db="EMBL/GenBank/DDBJ databases">
        <title>the genome sequence of Hyalangium sp. s54d21.</title>
        <authorList>
            <person name="Zhang X."/>
        </authorList>
    </citation>
    <scope>NUCLEOTIDE SEQUENCE [LARGE SCALE GENOMIC DNA]</scope>
    <source>
        <strain evidence="3">s54d21</strain>
    </source>
</reference>
<evidence type="ECO:0000256" key="1">
    <source>
        <dbReference type="SAM" id="MobiDB-lite"/>
    </source>
</evidence>
<evidence type="ECO:0000313" key="2">
    <source>
        <dbReference type="EMBL" id="MDY7230713.1"/>
    </source>
</evidence>
<dbReference type="Proteomes" id="UP001291309">
    <property type="component" value="Unassembled WGS sequence"/>
</dbReference>
<feature type="region of interest" description="Disordered" evidence="1">
    <location>
        <begin position="71"/>
        <end position="94"/>
    </location>
</feature>
<keyword evidence="3" id="KW-1185">Reference proteome</keyword>
<evidence type="ECO:0000313" key="3">
    <source>
        <dbReference type="Proteomes" id="UP001291309"/>
    </source>
</evidence>